<comment type="caution">
    <text evidence="10">The sequence shown here is derived from an EMBL/GenBank/DDBJ whole genome shotgun (WGS) entry which is preliminary data.</text>
</comment>
<keyword evidence="5" id="KW-0249">Electron transport</keyword>
<dbReference type="InterPro" id="IPR024185">
    <property type="entry name" value="FTHF_cligase-like_sf"/>
</dbReference>
<dbReference type="OrthoDB" id="9782337at2"/>
<dbReference type="PROSITE" id="PS51379">
    <property type="entry name" value="4FE4S_FER_2"/>
    <property type="match status" value="1"/>
</dbReference>
<evidence type="ECO:0000256" key="1">
    <source>
        <dbReference type="ARBA" id="ARBA00022448"/>
    </source>
</evidence>
<dbReference type="Pfam" id="PF02589">
    <property type="entry name" value="LUD_dom"/>
    <property type="match status" value="1"/>
</dbReference>
<dbReference type="InterPro" id="IPR004452">
    <property type="entry name" value="LutB/LldF"/>
</dbReference>
<protein>
    <submittedName>
        <fullName evidence="10">4Fe-4S ferredoxin</fullName>
    </submittedName>
</protein>
<dbReference type="InterPro" id="IPR017900">
    <property type="entry name" value="4Fe4S_Fe_S_CS"/>
</dbReference>
<dbReference type="Gene3D" id="1.10.1060.10">
    <property type="entry name" value="Alpha-helical ferredoxin"/>
    <property type="match status" value="1"/>
</dbReference>
<dbReference type="Proteomes" id="UP000441754">
    <property type="component" value="Unassembled WGS sequence"/>
</dbReference>
<feature type="region of interest" description="Disordered" evidence="8">
    <location>
        <begin position="438"/>
        <end position="464"/>
    </location>
</feature>
<evidence type="ECO:0000256" key="5">
    <source>
        <dbReference type="ARBA" id="ARBA00022982"/>
    </source>
</evidence>
<dbReference type="InterPro" id="IPR037171">
    <property type="entry name" value="NagB/RpiA_transferase-like"/>
</dbReference>
<keyword evidence="6" id="KW-0408">Iron</keyword>
<dbReference type="PANTHER" id="PTHR47153">
    <property type="entry name" value="LACTATE UTILIZATION PROTEIN B"/>
    <property type="match status" value="1"/>
</dbReference>
<organism evidence="10 11">
    <name type="scientific">Larkinella terrae</name>
    <dbReference type="NCBI Taxonomy" id="2025311"/>
    <lineage>
        <taxon>Bacteria</taxon>
        <taxon>Pseudomonadati</taxon>
        <taxon>Bacteroidota</taxon>
        <taxon>Cytophagia</taxon>
        <taxon>Cytophagales</taxon>
        <taxon>Spirosomataceae</taxon>
        <taxon>Larkinella</taxon>
    </lineage>
</organism>
<reference evidence="10 11" key="1">
    <citation type="journal article" date="2018" name="Antonie Van Leeuwenhoek">
        <title>Larkinella terrae sp. nov., isolated from soil on Jeju Island, South Korea.</title>
        <authorList>
            <person name="Ten L.N."/>
            <person name="Jeon J."/>
            <person name="Park S.J."/>
            <person name="Park S."/>
            <person name="Lee S.Y."/>
            <person name="Kim M.K."/>
            <person name="Jung H.Y."/>
        </authorList>
    </citation>
    <scope>NUCLEOTIDE SEQUENCE [LARGE SCALE GENOMIC DNA]</scope>
    <source>
        <strain evidence="10 11">KCTC 52001</strain>
    </source>
</reference>
<dbReference type="GO" id="GO:0051539">
    <property type="term" value="F:4 iron, 4 sulfur cluster binding"/>
    <property type="evidence" value="ECO:0007669"/>
    <property type="project" value="UniProtKB-KW"/>
</dbReference>
<sequence length="464" mass="52619">METKTKDHAALAEAFIRDEEHVNWHDGALWWIRQKRDIASKQIPEWEALRETASRIKSNVLSNLHDYLLQFEANLIKNGITVHWASDAEEHNRIVYSILKAREINQMIKSKSMLTEECHLNEYLAERGIDVINSDLGEYIQQLDNEPPSHIVLPCIHKRKEEIGEIFHEHLGTEKGVSDPTTLTRFARRHLRNAFITRRAALTGVNFAVAETGEYVVCTNEGNADMGAHLSDVQIASMGLEKIIPQKKHLGIFLRLLARSATGQPITIYSSHFKKPRAGQEMHLILVDLGRTRQLGRPEFRESLKCIKCGACMNTCPVYRKSGGLSYHNTISGPIGAILAPNLDMKRHADLPFASTLCGSCSNVCPVKINIHDQLYQWRQVIVKEGFAANTKVLGMKAMAWTLSSPNSYTRMGRAGRWVLNNIPFAINNKLNPWYKQREMPDGPKESFGEWYAKNQKENGSDKK</sequence>
<feature type="compositionally biased region" description="Basic and acidic residues" evidence="8">
    <location>
        <begin position="455"/>
        <end position="464"/>
    </location>
</feature>
<proteinExistence type="predicted"/>
<dbReference type="SUPFAM" id="SSF100950">
    <property type="entry name" value="NagB/RpiA/CoA transferase-like"/>
    <property type="match status" value="1"/>
</dbReference>
<evidence type="ECO:0000256" key="4">
    <source>
        <dbReference type="ARBA" id="ARBA00022737"/>
    </source>
</evidence>
<evidence type="ECO:0000313" key="10">
    <source>
        <dbReference type="EMBL" id="MRS63482.1"/>
    </source>
</evidence>
<evidence type="ECO:0000256" key="7">
    <source>
        <dbReference type="ARBA" id="ARBA00023014"/>
    </source>
</evidence>
<evidence type="ECO:0000259" key="9">
    <source>
        <dbReference type="PROSITE" id="PS51379"/>
    </source>
</evidence>
<dbReference type="PANTHER" id="PTHR47153:SF2">
    <property type="entry name" value="LACTATE UTILIZATION PROTEIN B"/>
    <property type="match status" value="1"/>
</dbReference>
<evidence type="ECO:0000256" key="6">
    <source>
        <dbReference type="ARBA" id="ARBA00023004"/>
    </source>
</evidence>
<evidence type="ECO:0000256" key="3">
    <source>
        <dbReference type="ARBA" id="ARBA00022723"/>
    </source>
</evidence>
<gene>
    <name evidence="10" type="ORF">GJJ30_19425</name>
</gene>
<dbReference type="Gene3D" id="3.40.50.10420">
    <property type="entry name" value="NagB/RpiA/CoA transferase-like"/>
    <property type="match status" value="1"/>
</dbReference>
<dbReference type="SUPFAM" id="SSF46548">
    <property type="entry name" value="alpha-helical ferredoxin"/>
    <property type="match status" value="1"/>
</dbReference>
<dbReference type="EMBL" id="WJXZ01000012">
    <property type="protein sequence ID" value="MRS63482.1"/>
    <property type="molecule type" value="Genomic_DNA"/>
</dbReference>
<keyword evidence="11" id="KW-1185">Reference proteome</keyword>
<dbReference type="Pfam" id="PF13183">
    <property type="entry name" value="Fer4_8"/>
    <property type="match status" value="1"/>
</dbReference>
<dbReference type="GO" id="GO:0046872">
    <property type="term" value="F:metal ion binding"/>
    <property type="evidence" value="ECO:0007669"/>
    <property type="project" value="UniProtKB-KW"/>
</dbReference>
<feature type="compositionally biased region" description="Basic and acidic residues" evidence="8">
    <location>
        <begin position="438"/>
        <end position="448"/>
    </location>
</feature>
<evidence type="ECO:0000256" key="2">
    <source>
        <dbReference type="ARBA" id="ARBA00022485"/>
    </source>
</evidence>
<accession>A0A7K0EP42</accession>
<dbReference type="InterPro" id="IPR009051">
    <property type="entry name" value="Helical_ferredxn"/>
</dbReference>
<evidence type="ECO:0000256" key="8">
    <source>
        <dbReference type="SAM" id="MobiDB-lite"/>
    </source>
</evidence>
<dbReference type="InterPro" id="IPR003741">
    <property type="entry name" value="LUD_dom"/>
</dbReference>
<dbReference type="RefSeq" id="WP_154176844.1">
    <property type="nucleotide sequence ID" value="NZ_WJXZ01000012.1"/>
</dbReference>
<feature type="domain" description="4Fe-4S ferredoxin-type" evidence="9">
    <location>
        <begin position="296"/>
        <end position="318"/>
    </location>
</feature>
<dbReference type="InterPro" id="IPR017896">
    <property type="entry name" value="4Fe4S_Fe-S-bd"/>
</dbReference>
<keyword evidence="4" id="KW-0677">Repeat</keyword>
<keyword evidence="7" id="KW-0411">Iron-sulfur</keyword>
<dbReference type="GO" id="GO:0006089">
    <property type="term" value="P:lactate metabolic process"/>
    <property type="evidence" value="ECO:0007669"/>
    <property type="project" value="InterPro"/>
</dbReference>
<keyword evidence="3" id="KW-0479">Metal-binding</keyword>
<evidence type="ECO:0000313" key="11">
    <source>
        <dbReference type="Proteomes" id="UP000441754"/>
    </source>
</evidence>
<name>A0A7K0EP42_9BACT</name>
<dbReference type="PROSITE" id="PS00198">
    <property type="entry name" value="4FE4S_FER_1"/>
    <property type="match status" value="1"/>
</dbReference>
<keyword evidence="1" id="KW-0813">Transport</keyword>
<keyword evidence="2" id="KW-0004">4Fe-4S</keyword>
<dbReference type="AlphaFoldDB" id="A0A7K0EP42"/>